<sequence>MSERGIKKKRVVSAAEKKRVEARVFGLGGQRDVSEKSRNGSVGHRAHLMQIMPHSTYSSSSLRGPELEWSGISAEFNLAQLRVKEMEDVFDRGSRASYKTTTRNGSVGHGAPPVPPLAIKFSLVISTQAFPQDPYSFDHGLFVFRKLLEGVFGHVVRRGLNQNYKWVCRTPRTTDNIAIALTHISHRVPSTDQNWNRRASRANSKVSDSKEVEKISAGASGRGSKTEDSKRVRTGLLDIALGPLITPIVVQVRAGVRFPQGP</sequence>
<name>A0AAD7HX66_9AGAR</name>
<dbReference type="Proteomes" id="UP001215598">
    <property type="component" value="Unassembled WGS sequence"/>
</dbReference>
<comment type="caution">
    <text evidence="2">The sequence shown here is derived from an EMBL/GenBank/DDBJ whole genome shotgun (WGS) entry which is preliminary data.</text>
</comment>
<organism evidence="2 3">
    <name type="scientific">Mycena metata</name>
    <dbReference type="NCBI Taxonomy" id="1033252"/>
    <lineage>
        <taxon>Eukaryota</taxon>
        <taxon>Fungi</taxon>
        <taxon>Dikarya</taxon>
        <taxon>Basidiomycota</taxon>
        <taxon>Agaricomycotina</taxon>
        <taxon>Agaricomycetes</taxon>
        <taxon>Agaricomycetidae</taxon>
        <taxon>Agaricales</taxon>
        <taxon>Marasmiineae</taxon>
        <taxon>Mycenaceae</taxon>
        <taxon>Mycena</taxon>
    </lineage>
</organism>
<keyword evidence="3" id="KW-1185">Reference proteome</keyword>
<accession>A0AAD7HX66</accession>
<dbReference type="AlphaFoldDB" id="A0AAD7HX66"/>
<gene>
    <name evidence="2" type="ORF">B0H16DRAFT_1775160</name>
</gene>
<feature type="compositionally biased region" description="Polar residues" evidence="1">
    <location>
        <begin position="190"/>
        <end position="206"/>
    </location>
</feature>
<evidence type="ECO:0000313" key="2">
    <source>
        <dbReference type="EMBL" id="KAJ7730129.1"/>
    </source>
</evidence>
<dbReference type="EMBL" id="JARKIB010000161">
    <property type="protein sequence ID" value="KAJ7730129.1"/>
    <property type="molecule type" value="Genomic_DNA"/>
</dbReference>
<proteinExistence type="predicted"/>
<evidence type="ECO:0000256" key="1">
    <source>
        <dbReference type="SAM" id="MobiDB-lite"/>
    </source>
</evidence>
<protein>
    <submittedName>
        <fullName evidence="2">Uncharacterized protein</fullName>
    </submittedName>
</protein>
<feature type="region of interest" description="Disordered" evidence="1">
    <location>
        <begin position="190"/>
        <end position="229"/>
    </location>
</feature>
<evidence type="ECO:0000313" key="3">
    <source>
        <dbReference type="Proteomes" id="UP001215598"/>
    </source>
</evidence>
<reference evidence="2" key="1">
    <citation type="submission" date="2023-03" db="EMBL/GenBank/DDBJ databases">
        <title>Massive genome expansion in bonnet fungi (Mycena s.s.) driven by repeated elements and novel gene families across ecological guilds.</title>
        <authorList>
            <consortium name="Lawrence Berkeley National Laboratory"/>
            <person name="Harder C.B."/>
            <person name="Miyauchi S."/>
            <person name="Viragh M."/>
            <person name="Kuo A."/>
            <person name="Thoen E."/>
            <person name="Andreopoulos B."/>
            <person name="Lu D."/>
            <person name="Skrede I."/>
            <person name="Drula E."/>
            <person name="Henrissat B."/>
            <person name="Morin E."/>
            <person name="Kohler A."/>
            <person name="Barry K."/>
            <person name="LaButti K."/>
            <person name="Morin E."/>
            <person name="Salamov A."/>
            <person name="Lipzen A."/>
            <person name="Mereny Z."/>
            <person name="Hegedus B."/>
            <person name="Baldrian P."/>
            <person name="Stursova M."/>
            <person name="Weitz H."/>
            <person name="Taylor A."/>
            <person name="Grigoriev I.V."/>
            <person name="Nagy L.G."/>
            <person name="Martin F."/>
            <person name="Kauserud H."/>
        </authorList>
    </citation>
    <scope>NUCLEOTIDE SEQUENCE</scope>
    <source>
        <strain evidence="2">CBHHK182m</strain>
    </source>
</reference>